<dbReference type="SUPFAM" id="SSF51445">
    <property type="entry name" value="(Trans)glycosidases"/>
    <property type="match status" value="1"/>
</dbReference>
<evidence type="ECO:0000259" key="1">
    <source>
        <dbReference type="SMART" id="SM00642"/>
    </source>
</evidence>
<dbReference type="PANTHER" id="PTHR47786:SF2">
    <property type="entry name" value="GLYCOSYL HYDROLASE FAMILY 13 CATALYTIC DOMAIN-CONTAINING PROTEIN"/>
    <property type="match status" value="1"/>
</dbReference>
<dbReference type="EMBL" id="DPVG01000256">
    <property type="protein sequence ID" value="HCK24534.1"/>
    <property type="molecule type" value="Genomic_DNA"/>
</dbReference>
<dbReference type="Gene3D" id="3.20.20.80">
    <property type="entry name" value="Glycosidases"/>
    <property type="match status" value="1"/>
</dbReference>
<organism evidence="2 3">
    <name type="scientific">Bacteroides graminisolvens</name>
    <dbReference type="NCBI Taxonomy" id="477666"/>
    <lineage>
        <taxon>Bacteria</taxon>
        <taxon>Pseudomonadati</taxon>
        <taxon>Bacteroidota</taxon>
        <taxon>Bacteroidia</taxon>
        <taxon>Bacteroidales</taxon>
        <taxon>Bacteroidaceae</taxon>
        <taxon>Bacteroides</taxon>
    </lineage>
</organism>
<protein>
    <recommendedName>
        <fullName evidence="1">Glycosyl hydrolase family 13 catalytic domain-containing protein</fullName>
    </recommendedName>
</protein>
<dbReference type="Pfam" id="PF00128">
    <property type="entry name" value="Alpha-amylase"/>
    <property type="match status" value="1"/>
</dbReference>
<reference evidence="2 3" key="1">
    <citation type="journal article" date="2018" name="Nat. Biotechnol.">
        <title>A standardized bacterial taxonomy based on genome phylogeny substantially revises the tree of life.</title>
        <authorList>
            <person name="Parks D.H."/>
            <person name="Chuvochina M."/>
            <person name="Waite D.W."/>
            <person name="Rinke C."/>
            <person name="Skarshewski A."/>
            <person name="Chaumeil P.A."/>
            <person name="Hugenholtz P."/>
        </authorList>
    </citation>
    <scope>NUCLEOTIDE SEQUENCE [LARGE SCALE GENOMIC DNA]</scope>
    <source>
        <strain evidence="2">UBA9667</strain>
    </source>
</reference>
<dbReference type="InterPro" id="IPR017853">
    <property type="entry name" value="GH"/>
</dbReference>
<dbReference type="InterPro" id="IPR006047">
    <property type="entry name" value="GH13_cat_dom"/>
</dbReference>
<comment type="caution">
    <text evidence="2">The sequence shown here is derived from an EMBL/GenBank/DDBJ whole genome shotgun (WGS) entry which is preliminary data.</text>
</comment>
<evidence type="ECO:0000313" key="2">
    <source>
        <dbReference type="EMBL" id="HCK24534.1"/>
    </source>
</evidence>
<dbReference type="Pfam" id="PF16657">
    <property type="entry name" value="Malt_amylase_C"/>
    <property type="match status" value="1"/>
</dbReference>
<dbReference type="AlphaFoldDB" id="A0A3D2SFD3"/>
<dbReference type="CDD" id="cd11313">
    <property type="entry name" value="AmyAc_arch_bac_AmyA"/>
    <property type="match status" value="1"/>
</dbReference>
<proteinExistence type="predicted"/>
<name>A0A3D2SFD3_9BACE</name>
<dbReference type="InterPro" id="IPR032091">
    <property type="entry name" value="Malt_amylase-like_C"/>
</dbReference>
<evidence type="ECO:0000313" key="3">
    <source>
        <dbReference type="Proteomes" id="UP000263098"/>
    </source>
</evidence>
<dbReference type="InterPro" id="IPR013780">
    <property type="entry name" value="Glyco_hydro_b"/>
</dbReference>
<dbReference type="SMART" id="SM00642">
    <property type="entry name" value="Aamy"/>
    <property type="match status" value="1"/>
</dbReference>
<feature type="non-terminal residue" evidence="2">
    <location>
        <position position="1"/>
    </location>
</feature>
<sequence length="465" mass="51771">ACNGSDESEQLNGDPIVKTETLNVDKTSPLSDQNSVIYELNVGSFTTEGTFTAATTKLNDLRTLGIDIVWLMPIYPRGGGINSPYAATDYQAVNPSYGTISDLKTFVSKAHSLGMKVWLDWVPNHTATNHRWVTEHPEYYVKDANGNIIHPNNYGDVYQLDYTNNSLCDAMNNCLKYWIDQADIDGYRCDYISSPAIPASYWQLAIPMLKAHKSSLIVMAEGDLTDTNNKRLQNVGFDFDYAWQFQEGLLFNQFGSSGTNASALQGNLESFLSASQALSNDRMVYLTNHDQNYNDGGRSLKEMYGDNTCALTTLVFTLYGMPLLYNGQETGNDQILDYFNDTKIKWTVGDRKVNNTIRTLIALKHSQKALAHGNSNQRGNIRFLNTGNNSVIAYERTKDDNTVVVLLNFGTNQQNIRISDITSGEYVQWLDSKTIAAGLVSKQVKLNSSDPIVIGTKGYAVYVKN</sequence>
<dbReference type="PANTHER" id="PTHR47786">
    <property type="entry name" value="ALPHA-1,4-GLUCAN:MALTOSE-1-PHOSPHATE MALTOSYLTRANSFERASE"/>
    <property type="match status" value="1"/>
</dbReference>
<dbReference type="SUPFAM" id="SSF51011">
    <property type="entry name" value="Glycosyl hydrolase domain"/>
    <property type="match status" value="1"/>
</dbReference>
<dbReference type="GO" id="GO:0005975">
    <property type="term" value="P:carbohydrate metabolic process"/>
    <property type="evidence" value="ECO:0007669"/>
    <property type="project" value="InterPro"/>
</dbReference>
<accession>A0A3D2SFD3</accession>
<dbReference type="Proteomes" id="UP000263098">
    <property type="component" value="Unassembled WGS sequence"/>
</dbReference>
<gene>
    <name evidence="2" type="ORF">DHW31_07120</name>
</gene>
<dbReference type="Gene3D" id="2.60.40.1180">
    <property type="entry name" value="Golgi alpha-mannosidase II"/>
    <property type="match status" value="1"/>
</dbReference>
<feature type="domain" description="Glycosyl hydrolase family 13 catalytic" evidence="1">
    <location>
        <begin position="39"/>
        <end position="364"/>
    </location>
</feature>